<dbReference type="InterPro" id="IPR006437">
    <property type="entry name" value="Phage_terminase_lsu"/>
</dbReference>
<reference evidence="1 2" key="1">
    <citation type="submission" date="2019-03" db="EMBL/GenBank/DDBJ databases">
        <title>Genomic Encyclopedia of Type Strains, Phase IV (KMG-IV): sequencing the most valuable type-strain genomes for metagenomic binning, comparative biology and taxonomic classification.</title>
        <authorList>
            <person name="Goeker M."/>
        </authorList>
    </citation>
    <scope>NUCLEOTIDE SEQUENCE [LARGE SCALE GENOMIC DNA]</scope>
    <source>
        <strain evidence="1 2">DSM 24455</strain>
    </source>
</reference>
<dbReference type="OrthoDB" id="4498710at2"/>
<dbReference type="Gene3D" id="3.40.50.300">
    <property type="entry name" value="P-loop containing nucleotide triphosphate hydrolases"/>
    <property type="match status" value="1"/>
</dbReference>
<evidence type="ECO:0000313" key="2">
    <source>
        <dbReference type="Proteomes" id="UP000295325"/>
    </source>
</evidence>
<gene>
    <name evidence="1" type="ORF">EDD71_102176</name>
</gene>
<proteinExistence type="predicted"/>
<protein>
    <submittedName>
        <fullName evidence="1">PBSX family phage terminase large subunit</fullName>
    </submittedName>
</protein>
<evidence type="ECO:0000313" key="1">
    <source>
        <dbReference type="EMBL" id="TDT63414.1"/>
    </source>
</evidence>
<dbReference type="Proteomes" id="UP000295325">
    <property type="component" value="Unassembled WGS sequence"/>
</dbReference>
<dbReference type="InterPro" id="IPR027417">
    <property type="entry name" value="P-loop_NTPase"/>
</dbReference>
<dbReference type="Pfam" id="PF03237">
    <property type="entry name" value="Terminase_6N"/>
    <property type="match status" value="1"/>
</dbReference>
<comment type="caution">
    <text evidence="1">The sequence shown here is derived from an EMBL/GenBank/DDBJ whole genome shotgun (WGS) entry which is preliminary data.</text>
</comment>
<dbReference type="RefSeq" id="WP_133627062.1">
    <property type="nucleotide sequence ID" value="NZ_SOAZ01000002.1"/>
</dbReference>
<dbReference type="AlphaFoldDB" id="A0A4R7KUL1"/>
<organism evidence="1 2">
    <name type="scientific">Fonticella tunisiensis</name>
    <dbReference type="NCBI Taxonomy" id="1096341"/>
    <lineage>
        <taxon>Bacteria</taxon>
        <taxon>Bacillati</taxon>
        <taxon>Bacillota</taxon>
        <taxon>Clostridia</taxon>
        <taxon>Eubacteriales</taxon>
        <taxon>Clostridiaceae</taxon>
        <taxon>Fonticella</taxon>
    </lineage>
</organism>
<sequence>MAIVKRIKKTVFKFSPFSVKQKKVLTWWLPNSPVKDKDGIIADGSIRSGKTLSMSLSFVMWAMESFDNQNFGMCGKTIGSFRRNVLFWLKLMLKARKYKVEDLRADNLLVVSRNGKTNYFYIFGGKDERSQDLIQGITLAGVFFDEVALMPESFVNQATGRCSVEGSKYWFNCNPDGPYHWFKLNWIDKRKEKNLIYLHFTMDDNLSLSESIKARYRKMYSGVFYKRYILGLWVMAEGIIYDMFNEDIHKVPTVDRPYTEYYVSCDYGTQNPTTFGLWGKYQGKWYKVKEYYYSGRDQAKQKTDEEFYRDLEKFVGDLKIKAVIVDPSAASFIATIKKHGKFAVKKAKNDVLDGIRNVSTALNQGMILFNDCCTNTFKEYFSYVWDSKAAQRGEDKPVKENDHTCDSDRYFVNTILFKGNSVSVLK</sequence>
<keyword evidence="2" id="KW-1185">Reference proteome</keyword>
<dbReference type="EMBL" id="SOAZ01000002">
    <property type="protein sequence ID" value="TDT63414.1"/>
    <property type="molecule type" value="Genomic_DNA"/>
</dbReference>
<dbReference type="NCBIfam" id="TIGR01547">
    <property type="entry name" value="phage_term_2"/>
    <property type="match status" value="1"/>
</dbReference>
<accession>A0A4R7KUL1</accession>
<name>A0A4R7KUL1_9CLOT</name>
<dbReference type="Gene3D" id="3.30.420.280">
    <property type="match status" value="1"/>
</dbReference>